<dbReference type="InterPro" id="IPR008756">
    <property type="entry name" value="Peptidase_M56"/>
</dbReference>
<dbReference type="Pfam" id="PF03544">
    <property type="entry name" value="TonB_C"/>
    <property type="match status" value="1"/>
</dbReference>
<comment type="subcellular location">
    <subcellularLocation>
        <location evidence="1">Membrane</location>
        <topology evidence="1">Single-pass membrane protein</topology>
    </subcellularLocation>
</comment>
<dbReference type="Pfam" id="PF05569">
    <property type="entry name" value="Peptidase_M56"/>
    <property type="match status" value="1"/>
</dbReference>
<dbReference type="PROSITE" id="PS51257">
    <property type="entry name" value="PROKAR_LIPOPROTEIN"/>
    <property type="match status" value="1"/>
</dbReference>
<feature type="transmembrane region" description="Helical" evidence="5">
    <location>
        <begin position="96"/>
        <end position="114"/>
    </location>
</feature>
<dbReference type="PANTHER" id="PTHR34978:SF3">
    <property type="entry name" value="SLR0241 PROTEIN"/>
    <property type="match status" value="1"/>
</dbReference>
<dbReference type="PANTHER" id="PTHR34978">
    <property type="entry name" value="POSSIBLE SENSOR-TRANSDUCER PROTEIN BLAR"/>
    <property type="match status" value="1"/>
</dbReference>
<dbReference type="NCBIfam" id="TIGR01352">
    <property type="entry name" value="tonB_Cterm"/>
    <property type="match status" value="1"/>
</dbReference>
<dbReference type="CDD" id="cd07341">
    <property type="entry name" value="M56_BlaR1_MecR1_like"/>
    <property type="match status" value="1"/>
</dbReference>
<evidence type="ECO:0000256" key="4">
    <source>
        <dbReference type="ARBA" id="ARBA00023136"/>
    </source>
</evidence>
<evidence type="ECO:0000256" key="2">
    <source>
        <dbReference type="ARBA" id="ARBA00022692"/>
    </source>
</evidence>
<evidence type="ECO:0000256" key="3">
    <source>
        <dbReference type="ARBA" id="ARBA00022989"/>
    </source>
</evidence>
<feature type="domain" description="TonB C-terminal" evidence="6">
    <location>
        <begin position="304"/>
        <end position="397"/>
    </location>
</feature>
<feature type="transmembrane region" description="Helical" evidence="5">
    <location>
        <begin position="41"/>
        <end position="63"/>
    </location>
</feature>
<dbReference type="GO" id="GO:0055085">
    <property type="term" value="P:transmembrane transport"/>
    <property type="evidence" value="ECO:0007669"/>
    <property type="project" value="InterPro"/>
</dbReference>
<dbReference type="InterPro" id="IPR006260">
    <property type="entry name" value="TonB/TolA_C"/>
</dbReference>
<dbReference type="GO" id="GO:0016020">
    <property type="term" value="C:membrane"/>
    <property type="evidence" value="ECO:0007669"/>
    <property type="project" value="UniProtKB-SubCell"/>
</dbReference>
<dbReference type="AlphaFoldDB" id="A0A3A6TJX0"/>
<dbReference type="PROSITE" id="PS52015">
    <property type="entry name" value="TONB_CTD"/>
    <property type="match status" value="1"/>
</dbReference>
<reference evidence="7 8" key="1">
    <citation type="submission" date="2018-09" db="EMBL/GenBank/DDBJ databases">
        <title>Phylogeny of the Shewanellaceae, and recommendation for two new genera, Pseudoshewanella and Parashewanella.</title>
        <authorList>
            <person name="Wang G."/>
        </authorList>
    </citation>
    <scope>NUCLEOTIDE SEQUENCE [LARGE SCALE GENOMIC DNA]</scope>
    <source>
        <strain evidence="7 8">KCTC 22492</strain>
    </source>
</reference>
<feature type="transmembrane region" description="Helical" evidence="5">
    <location>
        <begin position="190"/>
        <end position="209"/>
    </location>
</feature>
<dbReference type="SUPFAM" id="SSF74653">
    <property type="entry name" value="TolA/TonB C-terminal domain"/>
    <property type="match status" value="1"/>
</dbReference>
<comment type="caution">
    <text evidence="7">The sequence shown here is derived from an EMBL/GenBank/DDBJ whole genome shotgun (WGS) entry which is preliminary data.</text>
</comment>
<protein>
    <submittedName>
        <fullName evidence="7">M56 family peptidase</fullName>
    </submittedName>
</protein>
<organism evidence="7 8">
    <name type="scientific">Parashewanella spongiae</name>
    <dbReference type="NCBI Taxonomy" id="342950"/>
    <lineage>
        <taxon>Bacteria</taxon>
        <taxon>Pseudomonadati</taxon>
        <taxon>Pseudomonadota</taxon>
        <taxon>Gammaproteobacteria</taxon>
        <taxon>Alteromonadales</taxon>
        <taxon>Shewanellaceae</taxon>
        <taxon>Parashewanella</taxon>
    </lineage>
</organism>
<feature type="transmembrane region" description="Helical" evidence="5">
    <location>
        <begin position="280"/>
        <end position="302"/>
    </location>
</feature>
<keyword evidence="3 5" id="KW-1133">Transmembrane helix</keyword>
<dbReference type="Gene3D" id="3.30.2420.10">
    <property type="entry name" value="TonB"/>
    <property type="match status" value="1"/>
</dbReference>
<keyword evidence="2 5" id="KW-0812">Transmembrane</keyword>
<gene>
    <name evidence="7" type="ORF">D5R81_18785</name>
</gene>
<dbReference type="EMBL" id="QYYH01000195">
    <property type="protein sequence ID" value="RJY05098.1"/>
    <property type="molecule type" value="Genomic_DNA"/>
</dbReference>
<accession>A0A3A6TJX0</accession>
<keyword evidence="8" id="KW-1185">Reference proteome</keyword>
<evidence type="ECO:0000259" key="6">
    <source>
        <dbReference type="PROSITE" id="PS52015"/>
    </source>
</evidence>
<evidence type="ECO:0000256" key="1">
    <source>
        <dbReference type="ARBA" id="ARBA00004167"/>
    </source>
</evidence>
<name>A0A3A6TJX0_9GAMM</name>
<proteinExistence type="predicted"/>
<feature type="transmembrane region" description="Helical" evidence="5">
    <location>
        <begin position="12"/>
        <end position="29"/>
    </location>
</feature>
<evidence type="ECO:0000313" key="8">
    <source>
        <dbReference type="Proteomes" id="UP000273022"/>
    </source>
</evidence>
<dbReference type="InterPro" id="IPR037682">
    <property type="entry name" value="TonB_C"/>
</dbReference>
<sequence length="408" mass="46098">MEKGATKMIAQFVFLNVIFVLIACLIFILRKPVNRLFGIHAVYSLWYSIPYFVIAFALTPWIFGSVVSLDIELVKVISTYSASELSQHQTFINNNLAIYLWVTGFALMQTFFIFQLGQLNQLKSTAEKELSFKMLSVFSHKDISSPVLAGFLSPSILVPANFKQLSSEDQESILAHEQAHHQRNDLLANLFAWVFLSLLWCNPLAWMAYKRFRQDQELACDADVTVKYNTKQKQNYSQMLVNFSQHHATHLFTTPYGNKTTIKERIMQLKNHQQKGKSTILTLAVIMIMSTIGVLTNLPVIAGNDHQGPKPIVRVNPQYPQEAAKLGQTGFVVIEFKVSEKDGSVHSAHVSESSPAGVFDQAGLDAVKKWKYKPNPDTTETVKVRLDFSIAPEDETLERIKIESGDQH</sequence>
<dbReference type="Proteomes" id="UP000273022">
    <property type="component" value="Unassembled WGS sequence"/>
</dbReference>
<evidence type="ECO:0000313" key="7">
    <source>
        <dbReference type="EMBL" id="RJY05098.1"/>
    </source>
</evidence>
<dbReference type="OrthoDB" id="1628901at2"/>
<evidence type="ECO:0000256" key="5">
    <source>
        <dbReference type="SAM" id="Phobius"/>
    </source>
</evidence>
<dbReference type="InterPro" id="IPR052173">
    <property type="entry name" value="Beta-lactam_resp_regulator"/>
</dbReference>
<keyword evidence="4 5" id="KW-0472">Membrane</keyword>